<dbReference type="GO" id="GO:0006313">
    <property type="term" value="P:DNA transposition"/>
    <property type="evidence" value="ECO:0007669"/>
    <property type="project" value="InterPro"/>
</dbReference>
<dbReference type="GO" id="GO:0004803">
    <property type="term" value="F:transposase activity"/>
    <property type="evidence" value="ECO:0007669"/>
    <property type="project" value="InterPro"/>
</dbReference>
<accession>A0A1I5Z8V7</accession>
<dbReference type="RefSeq" id="WP_093537234.1">
    <property type="nucleotide sequence ID" value="NZ_FOXU01000004.1"/>
</dbReference>
<organism evidence="2 3">
    <name type="scientific">Psychrobacillus psychrotolerans</name>
    <dbReference type="NCBI Taxonomy" id="126156"/>
    <lineage>
        <taxon>Bacteria</taxon>
        <taxon>Bacillati</taxon>
        <taxon>Bacillota</taxon>
        <taxon>Bacilli</taxon>
        <taxon>Bacillales</taxon>
        <taxon>Bacillaceae</taxon>
        <taxon>Psychrobacillus</taxon>
    </lineage>
</organism>
<dbReference type="PANTHER" id="PTHR34322:SF2">
    <property type="entry name" value="TRANSPOSASE IS200-LIKE DOMAIN-CONTAINING PROTEIN"/>
    <property type="match status" value="1"/>
</dbReference>
<dbReference type="AlphaFoldDB" id="A0A1I5Z8V7"/>
<gene>
    <name evidence="2" type="ORF">SAMN05421670_2513</name>
</gene>
<dbReference type="InterPro" id="IPR002686">
    <property type="entry name" value="Transposase_17"/>
</dbReference>
<dbReference type="PANTHER" id="PTHR34322">
    <property type="entry name" value="TRANSPOSASE, Y1_TNP DOMAIN-CONTAINING"/>
    <property type="match status" value="1"/>
</dbReference>
<dbReference type="Proteomes" id="UP000198734">
    <property type="component" value="Unassembled WGS sequence"/>
</dbReference>
<dbReference type="STRING" id="126156.SAMN05421670_2513"/>
<dbReference type="GO" id="GO:0003677">
    <property type="term" value="F:DNA binding"/>
    <property type="evidence" value="ECO:0007669"/>
    <property type="project" value="InterPro"/>
</dbReference>
<dbReference type="SMART" id="SM01321">
    <property type="entry name" value="Y1_Tnp"/>
    <property type="match status" value="1"/>
</dbReference>
<proteinExistence type="predicted"/>
<dbReference type="Pfam" id="PF01797">
    <property type="entry name" value="Y1_Tnp"/>
    <property type="match status" value="1"/>
</dbReference>
<evidence type="ECO:0000313" key="2">
    <source>
        <dbReference type="EMBL" id="SFQ52893.1"/>
    </source>
</evidence>
<sequence>MGNIRKVWQPEIFYHITMRGNNKQNIFKNKDDFIFFTTTLYQANNIYTITIIAYSLTNNHYHLLIRSPVIPLSEVLIFINQQYSSYFKRKYKYSDQLFETRYYTNMISDAKDLLKASKYIHRNHLYTQRTILEGLANYPYSSFIFYTDKKIRKPSYINTHLLNSLIKKYPELKMQTYTMYCETIQIEVEKSFHRPYSLT</sequence>
<dbReference type="Gene3D" id="3.30.70.1290">
    <property type="entry name" value="Transposase IS200-like"/>
    <property type="match status" value="1"/>
</dbReference>
<feature type="domain" description="Transposase IS200-like" evidence="1">
    <location>
        <begin position="9"/>
        <end position="123"/>
    </location>
</feature>
<keyword evidence="3" id="KW-1185">Reference proteome</keyword>
<dbReference type="EMBL" id="FOXU01000004">
    <property type="protein sequence ID" value="SFQ52893.1"/>
    <property type="molecule type" value="Genomic_DNA"/>
</dbReference>
<dbReference type="InterPro" id="IPR036515">
    <property type="entry name" value="Transposase_17_sf"/>
</dbReference>
<dbReference type="OrthoDB" id="9788881at2"/>
<evidence type="ECO:0000259" key="1">
    <source>
        <dbReference type="SMART" id="SM01321"/>
    </source>
</evidence>
<protein>
    <submittedName>
        <fullName evidence="2">REP element-mobilizing transposase RayT</fullName>
    </submittedName>
</protein>
<evidence type="ECO:0000313" key="3">
    <source>
        <dbReference type="Proteomes" id="UP000198734"/>
    </source>
</evidence>
<name>A0A1I5Z8V7_9BACI</name>
<dbReference type="SUPFAM" id="SSF143422">
    <property type="entry name" value="Transposase IS200-like"/>
    <property type="match status" value="1"/>
</dbReference>
<reference evidence="3" key="1">
    <citation type="submission" date="2016-10" db="EMBL/GenBank/DDBJ databases">
        <authorList>
            <person name="Varghese N."/>
            <person name="Submissions S."/>
        </authorList>
    </citation>
    <scope>NUCLEOTIDE SEQUENCE [LARGE SCALE GENOMIC DNA]</scope>
    <source>
        <strain evidence="3">DSM 11706</strain>
    </source>
</reference>